<keyword evidence="1" id="KW-0378">Hydrolase</keyword>
<dbReference type="PANTHER" id="PTHR31956">
    <property type="entry name" value="NON-SPECIFIC PHOSPHOLIPASE C4-RELATED"/>
    <property type="match status" value="1"/>
</dbReference>
<dbReference type="Proteomes" id="UP001589702">
    <property type="component" value="Unassembled WGS sequence"/>
</dbReference>
<keyword evidence="5" id="KW-1185">Reference proteome</keyword>
<dbReference type="EMBL" id="JBHMBC010000026">
    <property type="protein sequence ID" value="MFB9821111.1"/>
    <property type="molecule type" value="Genomic_DNA"/>
</dbReference>
<feature type="signal peptide" evidence="3">
    <location>
        <begin position="1"/>
        <end position="24"/>
    </location>
</feature>
<dbReference type="PANTHER" id="PTHR31956:SF8">
    <property type="entry name" value="ACID PHOSPHATASE PHOA (AFU_ORTHOLOGUE AFUA_1G03570)"/>
    <property type="match status" value="1"/>
</dbReference>
<evidence type="ECO:0000256" key="3">
    <source>
        <dbReference type="SAM" id="SignalP"/>
    </source>
</evidence>
<evidence type="ECO:0000256" key="1">
    <source>
        <dbReference type="ARBA" id="ARBA00022801"/>
    </source>
</evidence>
<reference evidence="4 5" key="1">
    <citation type="submission" date="2024-09" db="EMBL/GenBank/DDBJ databases">
        <authorList>
            <person name="Sun Q."/>
            <person name="Mori K."/>
        </authorList>
    </citation>
    <scope>NUCLEOTIDE SEQUENCE [LARGE SCALE GENOMIC DNA]</scope>
    <source>
        <strain evidence="4 5">JCM 1334</strain>
    </source>
</reference>
<evidence type="ECO:0000256" key="2">
    <source>
        <dbReference type="ARBA" id="ARBA00023026"/>
    </source>
</evidence>
<feature type="non-terminal residue" evidence="4">
    <location>
        <position position="372"/>
    </location>
</feature>
<gene>
    <name evidence="4" type="ORF">ACFFP1_16585</name>
</gene>
<protein>
    <submittedName>
        <fullName evidence="4">Alkaline phosphatase family protein</fullName>
    </submittedName>
</protein>
<proteinExistence type="predicted"/>
<evidence type="ECO:0000313" key="5">
    <source>
        <dbReference type="Proteomes" id="UP001589702"/>
    </source>
</evidence>
<dbReference type="Gene3D" id="3.40.720.10">
    <property type="entry name" value="Alkaline Phosphatase, subunit A"/>
    <property type="match status" value="1"/>
</dbReference>
<keyword evidence="3" id="KW-0732">Signal</keyword>
<organism evidence="4 5">
    <name type="scientific">Arthrobacter ramosus</name>
    <dbReference type="NCBI Taxonomy" id="1672"/>
    <lineage>
        <taxon>Bacteria</taxon>
        <taxon>Bacillati</taxon>
        <taxon>Actinomycetota</taxon>
        <taxon>Actinomycetes</taxon>
        <taxon>Micrococcales</taxon>
        <taxon>Micrococcaceae</taxon>
        <taxon>Arthrobacter</taxon>
    </lineage>
</organism>
<comment type="caution">
    <text evidence="4">The sequence shown here is derived from an EMBL/GenBank/DDBJ whole genome shotgun (WGS) entry which is preliminary data.</text>
</comment>
<keyword evidence="2" id="KW-0843">Virulence</keyword>
<dbReference type="InterPro" id="IPR007312">
    <property type="entry name" value="Phosphoesterase"/>
</dbReference>
<dbReference type="Pfam" id="PF04185">
    <property type="entry name" value="Phosphoesterase"/>
    <property type="match status" value="2"/>
</dbReference>
<dbReference type="InterPro" id="IPR017850">
    <property type="entry name" value="Alkaline_phosphatase_core_sf"/>
</dbReference>
<name>A0ABV5Y297_ARTRM</name>
<sequence length="372" mass="38920">MVAIAATIALTGAAVVGAVAPATAQVTSGSVAQASGQGANGPDHVFVIMMENHGYDQIIGNTADAPYINTLAQRYNTAANYHGVTHPSLPNYLSAISGSFQGIWDDCKAGANVTCAPEEFVPGSSDTGVTGQLTPEQAASASATPHMFSGQTIVDQLENKGLSWKAYMENLPSAGSQVEYAPTIGSTTVKLYAQKHNPFMYFSDINYPGSPRLQNIVPLENNLKTDLASGNVPNFVWISPNQCHDMHGISPSGAALIGLPQCGYPDSGLDHGAIQLGDAYVKQTVQQIMDSPTWKTSKSSIVLAWDENDYSGSTGGPGSPVGQNGAVLGGGHAPMIVINSAEGPHKTTNQLSDHYTLLSTVQHLWHLGCLAN</sequence>
<dbReference type="RefSeq" id="WP_376940654.1">
    <property type="nucleotide sequence ID" value="NZ_JBHMBC010000026.1"/>
</dbReference>
<feature type="chain" id="PRO_5045808612" evidence="3">
    <location>
        <begin position="25"/>
        <end position="372"/>
    </location>
</feature>
<accession>A0ABV5Y297</accession>
<evidence type="ECO:0000313" key="4">
    <source>
        <dbReference type="EMBL" id="MFB9821111.1"/>
    </source>
</evidence>